<dbReference type="AlphaFoldDB" id="A0A9Q0WNN4"/>
<dbReference type="InterPro" id="IPR032675">
    <property type="entry name" value="LRR_dom_sf"/>
</dbReference>
<protein>
    <submittedName>
        <fullName evidence="1">PROTEIN SEY1</fullName>
    </submittedName>
</protein>
<keyword evidence="2" id="KW-1185">Reference proteome</keyword>
<dbReference type="Gene3D" id="3.80.10.10">
    <property type="entry name" value="Ribonuclease Inhibitor"/>
    <property type="match status" value="1"/>
</dbReference>
<dbReference type="GO" id="GO:0016320">
    <property type="term" value="P:endoplasmic reticulum membrane fusion"/>
    <property type="evidence" value="ECO:0007669"/>
    <property type="project" value="TreeGrafter"/>
</dbReference>
<dbReference type="PANTHER" id="PTHR45923:SF20">
    <property type="entry name" value="PROTEIN ROOT HAIR DEFECTIVE 3 HOMOLOG 2"/>
    <property type="match status" value="1"/>
</dbReference>
<dbReference type="GO" id="GO:0003924">
    <property type="term" value="F:GTPase activity"/>
    <property type="evidence" value="ECO:0007669"/>
    <property type="project" value="TreeGrafter"/>
</dbReference>
<dbReference type="OrthoDB" id="1597724at2759"/>
<reference evidence="1" key="1">
    <citation type="submission" date="2022-11" db="EMBL/GenBank/DDBJ databases">
        <authorList>
            <person name="Hyden B.L."/>
            <person name="Feng K."/>
            <person name="Yates T."/>
            <person name="Jawdy S."/>
            <person name="Smart L.B."/>
            <person name="Muchero W."/>
        </authorList>
    </citation>
    <scope>NUCLEOTIDE SEQUENCE</scope>
    <source>
        <tissue evidence="1">Shoot tip</tissue>
    </source>
</reference>
<name>A0A9Q0WNN4_SALPP</name>
<dbReference type="EMBL" id="JAPFFK010000003">
    <property type="protein sequence ID" value="KAJ6769731.1"/>
    <property type="molecule type" value="Genomic_DNA"/>
</dbReference>
<gene>
    <name evidence="1" type="ORF">OIU79_020567</name>
</gene>
<dbReference type="PANTHER" id="PTHR45923">
    <property type="entry name" value="PROTEIN SEY1"/>
    <property type="match status" value="1"/>
</dbReference>
<comment type="caution">
    <text evidence="1">The sequence shown here is derived from an EMBL/GenBank/DDBJ whole genome shotgun (WGS) entry which is preliminary data.</text>
</comment>
<dbReference type="InterPro" id="IPR008803">
    <property type="entry name" value="RHD3/Sey1"/>
</dbReference>
<evidence type="ECO:0000313" key="1">
    <source>
        <dbReference type="EMBL" id="KAJ6769731.1"/>
    </source>
</evidence>
<proteinExistence type="predicted"/>
<sequence length="211" mass="23185">MTKVELLRQWFISRTGLTGDKNEAEPASGFLVCAEKIWKTIKDNKDLDLPALKVMVSTVRCEEIAKEKLRQFTIDDDWLALKGAVQAGPVSRFGATLSSILENYLSQNRLQGSVPASSSSDFTSSAFGMYASNTNLTGLCRISKLKVADFSYSLFTGSIPKCLGYLPRSKCHAAFPHVEATHITCADFQLGTPFLQEQQGIAAGFSYIEPR</sequence>
<organism evidence="1 2">
    <name type="scientific">Salix purpurea</name>
    <name type="common">Purple osier willow</name>
    <dbReference type="NCBI Taxonomy" id="77065"/>
    <lineage>
        <taxon>Eukaryota</taxon>
        <taxon>Viridiplantae</taxon>
        <taxon>Streptophyta</taxon>
        <taxon>Embryophyta</taxon>
        <taxon>Tracheophyta</taxon>
        <taxon>Spermatophyta</taxon>
        <taxon>Magnoliopsida</taxon>
        <taxon>eudicotyledons</taxon>
        <taxon>Gunneridae</taxon>
        <taxon>Pentapetalae</taxon>
        <taxon>rosids</taxon>
        <taxon>fabids</taxon>
        <taxon>Malpighiales</taxon>
        <taxon>Salicaceae</taxon>
        <taxon>Saliceae</taxon>
        <taxon>Salix</taxon>
    </lineage>
</organism>
<dbReference type="Proteomes" id="UP001151532">
    <property type="component" value="Chromosome 11"/>
</dbReference>
<accession>A0A9Q0WNN4</accession>
<reference evidence="1" key="2">
    <citation type="journal article" date="2023" name="Int. J. Mol. Sci.">
        <title>De Novo Assembly and Annotation of 11 Diverse Shrub Willow (Salix) Genomes Reveals Novel Gene Organization in Sex-Linked Regions.</title>
        <authorList>
            <person name="Hyden B."/>
            <person name="Feng K."/>
            <person name="Yates T.B."/>
            <person name="Jawdy S."/>
            <person name="Cereghino C."/>
            <person name="Smart L.B."/>
            <person name="Muchero W."/>
        </authorList>
    </citation>
    <scope>NUCLEOTIDE SEQUENCE</scope>
    <source>
        <tissue evidence="1">Shoot tip</tissue>
    </source>
</reference>
<evidence type="ECO:0000313" key="2">
    <source>
        <dbReference type="Proteomes" id="UP001151532"/>
    </source>
</evidence>
<dbReference type="GO" id="GO:0005783">
    <property type="term" value="C:endoplasmic reticulum"/>
    <property type="evidence" value="ECO:0007669"/>
    <property type="project" value="TreeGrafter"/>
</dbReference>